<dbReference type="AlphaFoldDB" id="A0A3D9G0S8"/>
<gene>
    <name evidence="1" type="ORF">BD847_0062</name>
</gene>
<dbReference type="EMBL" id="QRDQ01000007">
    <property type="protein sequence ID" value="RED26152.1"/>
    <property type="molecule type" value="Genomic_DNA"/>
</dbReference>
<accession>A0A3D9G0S8</accession>
<proteinExistence type="predicted"/>
<keyword evidence="2" id="KW-1185">Reference proteome</keyword>
<protein>
    <submittedName>
        <fullName evidence="1">Uncharacterized protein</fullName>
    </submittedName>
</protein>
<evidence type="ECO:0000313" key="1">
    <source>
        <dbReference type="EMBL" id="RED26152.1"/>
    </source>
</evidence>
<sequence length="246" mass="29249">MPNLISPNEIDVDGFLDDYFFYRLVFINVLDTSLIEIEDSLQIVEATDVNFRYIKLINDENDNLSVLRLQEKNYGGNRYYLINKSYSFVQQKGYASILYEYCFCHLELPIISDKYQTKAGSSNLWSKLHRKINKNYEIFIYNDIIEKSKRLNSKVNDYSVWGVDLEIVEIYKQTKDFQFDAIDYRDVFEVYDPYTNIGNEYIHKQLEDFIKNGLAKRKNKKSFKQKVNDRVHLRLVGKKKMTKSIP</sequence>
<evidence type="ECO:0000313" key="2">
    <source>
        <dbReference type="Proteomes" id="UP000257004"/>
    </source>
</evidence>
<reference evidence="1 2" key="1">
    <citation type="submission" date="2018-07" db="EMBL/GenBank/DDBJ databases">
        <title>Genomic Encyclopedia of Archaeal and Bacterial Type Strains, Phase II (KMG-II): from individual species to whole genera.</title>
        <authorList>
            <person name="Goeker M."/>
        </authorList>
    </citation>
    <scope>NUCLEOTIDE SEQUENCE [LARGE SCALE GENOMIC DNA]</scope>
    <source>
        <strain evidence="1 2">DSM 25795</strain>
    </source>
</reference>
<comment type="caution">
    <text evidence="1">The sequence shown here is derived from an EMBL/GenBank/DDBJ whole genome shotgun (WGS) entry which is preliminary data.</text>
</comment>
<dbReference type="Proteomes" id="UP000257004">
    <property type="component" value="Unassembled WGS sequence"/>
</dbReference>
<organism evidence="1 2">
    <name type="scientific">Flavobacterium cutihirudinis</name>
    <dbReference type="NCBI Taxonomy" id="1265740"/>
    <lineage>
        <taxon>Bacteria</taxon>
        <taxon>Pseudomonadati</taxon>
        <taxon>Bacteroidota</taxon>
        <taxon>Flavobacteriia</taxon>
        <taxon>Flavobacteriales</taxon>
        <taxon>Flavobacteriaceae</taxon>
        <taxon>Flavobacterium</taxon>
    </lineage>
</organism>
<dbReference type="OrthoDB" id="1374226at2"/>
<name>A0A3D9G0S8_9FLAO</name>
<dbReference type="RefSeq" id="WP_115886277.1">
    <property type="nucleotide sequence ID" value="NZ_QRDQ01000007.1"/>
</dbReference>